<dbReference type="OrthoDB" id="8416156at2"/>
<dbReference type="Proteomes" id="UP000244060">
    <property type="component" value="Unassembled WGS sequence"/>
</dbReference>
<sequence length="329" mass="35462">MTPRVLIIIPTLNEVDHIDAVLNGLLPFAESHGARIVVADGGSTDGTRDRVAARPEAGITLIHNPRRLQSAAVNLAVARFGAEADMLIRIDAHSAYPQDYCDVLLAEAQETGAASVVVGMRAVGSGFWQGLIAAAQNSRIGNGGAAHRVAPVGRFVDHGHHALMRIDAFRQIGGYDESFSHNEDAELDLRLRQAGFRIWLTARTRVDYFPRRTIPALMKQYFAFGRGRARNILKHRSVPGLRQIVLAGLAPGLMLALLSPLHPVFALPLILWGVGCLAGGALIARETRSLRGLLAGFAAGAMHVAWSAGFWNQLLRHLGRGRGRSEAPA</sequence>
<comment type="caution">
    <text evidence="3">The sequence shown here is derived from an EMBL/GenBank/DDBJ whole genome shotgun (WGS) entry which is preliminary data.</text>
</comment>
<evidence type="ECO:0000259" key="2">
    <source>
        <dbReference type="Pfam" id="PF00535"/>
    </source>
</evidence>
<proteinExistence type="predicted"/>
<dbReference type="AlphaFoldDB" id="A0A2T5KB46"/>
<name>A0A2T5KB46_9RHOB</name>
<protein>
    <submittedName>
        <fullName evidence="3">Succinoglycan biosynthesis protein ExoA</fullName>
    </submittedName>
</protein>
<evidence type="ECO:0000256" key="1">
    <source>
        <dbReference type="SAM" id="Phobius"/>
    </source>
</evidence>
<accession>A0A2T5KB46</accession>
<feature type="transmembrane region" description="Helical" evidence="1">
    <location>
        <begin position="290"/>
        <end position="311"/>
    </location>
</feature>
<keyword evidence="1" id="KW-0472">Membrane</keyword>
<dbReference type="PANTHER" id="PTHR43179:SF7">
    <property type="entry name" value="RHAMNOSYLTRANSFERASE WBBL"/>
    <property type="match status" value="1"/>
</dbReference>
<keyword evidence="1" id="KW-0812">Transmembrane</keyword>
<dbReference type="Gene3D" id="3.90.550.10">
    <property type="entry name" value="Spore Coat Polysaccharide Biosynthesis Protein SpsA, Chain A"/>
    <property type="match status" value="1"/>
</dbReference>
<dbReference type="InterPro" id="IPR001173">
    <property type="entry name" value="Glyco_trans_2-like"/>
</dbReference>
<keyword evidence="4" id="KW-1185">Reference proteome</keyword>
<keyword evidence="1" id="KW-1133">Transmembrane helix</keyword>
<dbReference type="PANTHER" id="PTHR43179">
    <property type="entry name" value="RHAMNOSYLTRANSFERASE WBBL"/>
    <property type="match status" value="1"/>
</dbReference>
<dbReference type="SUPFAM" id="SSF53448">
    <property type="entry name" value="Nucleotide-diphospho-sugar transferases"/>
    <property type="match status" value="1"/>
</dbReference>
<dbReference type="RefSeq" id="WP_108220511.1">
    <property type="nucleotide sequence ID" value="NZ_CP090021.1"/>
</dbReference>
<feature type="transmembrane region" description="Helical" evidence="1">
    <location>
        <begin position="264"/>
        <end position="283"/>
    </location>
</feature>
<evidence type="ECO:0000313" key="3">
    <source>
        <dbReference type="EMBL" id="PTR19638.1"/>
    </source>
</evidence>
<feature type="domain" description="Glycosyltransferase 2-like" evidence="2">
    <location>
        <begin position="7"/>
        <end position="172"/>
    </location>
</feature>
<dbReference type="Pfam" id="PF00535">
    <property type="entry name" value="Glycos_transf_2"/>
    <property type="match status" value="1"/>
</dbReference>
<dbReference type="CDD" id="cd02525">
    <property type="entry name" value="Succinoglycan_BP_ExoA"/>
    <property type="match status" value="1"/>
</dbReference>
<reference evidence="3 4" key="1">
    <citation type="submission" date="2018-04" db="EMBL/GenBank/DDBJ databases">
        <title>Genomic Encyclopedia of Type Strains, Phase III (KMG-III): the genomes of soil and plant-associated and newly described type strains.</title>
        <authorList>
            <person name="Whitman W."/>
        </authorList>
    </citation>
    <scope>NUCLEOTIDE SEQUENCE [LARGE SCALE GENOMIC DNA]</scope>
    <source>
        <strain evidence="3 4">KA25</strain>
    </source>
</reference>
<gene>
    <name evidence="3" type="ORF">C8J28_104122</name>
</gene>
<dbReference type="EMBL" id="QAOT01000004">
    <property type="protein sequence ID" value="PTR19638.1"/>
    <property type="molecule type" value="Genomic_DNA"/>
</dbReference>
<dbReference type="InterPro" id="IPR029044">
    <property type="entry name" value="Nucleotide-diphossugar_trans"/>
</dbReference>
<evidence type="ECO:0000313" key="4">
    <source>
        <dbReference type="Proteomes" id="UP000244060"/>
    </source>
</evidence>
<organism evidence="3 4">
    <name type="scientific">Cereibacter azotoformans</name>
    <dbReference type="NCBI Taxonomy" id="43057"/>
    <lineage>
        <taxon>Bacteria</taxon>
        <taxon>Pseudomonadati</taxon>
        <taxon>Pseudomonadota</taxon>
        <taxon>Alphaproteobacteria</taxon>
        <taxon>Rhodobacterales</taxon>
        <taxon>Paracoccaceae</taxon>
        <taxon>Cereibacter</taxon>
    </lineage>
</organism>